<organism evidence="10 11">
    <name type="scientific">Reticulomyxa filosa</name>
    <dbReference type="NCBI Taxonomy" id="46433"/>
    <lineage>
        <taxon>Eukaryota</taxon>
        <taxon>Sar</taxon>
        <taxon>Rhizaria</taxon>
        <taxon>Retaria</taxon>
        <taxon>Foraminifera</taxon>
        <taxon>Monothalamids</taxon>
        <taxon>Reticulomyxidae</taxon>
        <taxon>Reticulomyxa</taxon>
    </lineage>
</organism>
<evidence type="ECO:0000256" key="6">
    <source>
        <dbReference type="ARBA" id="ARBA00023004"/>
    </source>
</evidence>
<dbReference type="EMBL" id="ASPP01029086">
    <property type="protein sequence ID" value="ETO04660.1"/>
    <property type="molecule type" value="Genomic_DNA"/>
</dbReference>
<comment type="cofactor">
    <cofactor evidence="1">
        <name>[4Fe-4S] cluster</name>
        <dbReference type="ChEBI" id="CHEBI:49883"/>
    </cofactor>
</comment>
<dbReference type="GO" id="GO:0003954">
    <property type="term" value="F:NADH dehydrogenase activity"/>
    <property type="evidence" value="ECO:0007669"/>
    <property type="project" value="TreeGrafter"/>
</dbReference>
<dbReference type="InterPro" id="IPR017896">
    <property type="entry name" value="4Fe4S_Fe-S-bd"/>
</dbReference>
<dbReference type="OrthoDB" id="204405at2759"/>
<dbReference type="GO" id="GO:0006120">
    <property type="term" value="P:mitochondrial electron transport, NADH to ubiquinone"/>
    <property type="evidence" value="ECO:0007669"/>
    <property type="project" value="TreeGrafter"/>
</dbReference>
<sequence length="201" mass="23722">MHHTITHNSKEMARVGSMRLGRSHWTAFMLTGHTVFQPKVTINYPFEKGPYSPRFHGEHALRRYPTGEERCIACRLCEMVCPARAITIEAEERADGSRRTTRYDIDMTKCIFCGFCESVLSFFFWTPFFFFFLNPLNIACPVGAIVETPNFEYATETHEELLYNKEKLLANGDRWEPELQYTMRYKYLTDKLFMNHHFNNF</sequence>
<keyword evidence="3" id="KW-0004">4Fe-4S</keyword>
<evidence type="ECO:0000256" key="1">
    <source>
        <dbReference type="ARBA" id="ARBA00001966"/>
    </source>
</evidence>
<dbReference type="PANTHER" id="PTHR10849:SF20">
    <property type="entry name" value="NADH DEHYDROGENASE [UBIQUINONE] IRON-SULFUR PROTEIN 8, MITOCHONDRIAL"/>
    <property type="match status" value="1"/>
</dbReference>
<reference evidence="10 11" key="1">
    <citation type="journal article" date="2013" name="Curr. Biol.">
        <title>The Genome of the Foraminiferan Reticulomyxa filosa.</title>
        <authorList>
            <person name="Glockner G."/>
            <person name="Hulsmann N."/>
            <person name="Schleicher M."/>
            <person name="Noegel A.A."/>
            <person name="Eichinger L."/>
            <person name="Gallinger C."/>
            <person name="Pawlowski J."/>
            <person name="Sierra R."/>
            <person name="Euteneuer U."/>
            <person name="Pillet L."/>
            <person name="Moustafa A."/>
            <person name="Platzer M."/>
            <person name="Groth M."/>
            <person name="Szafranski K."/>
            <person name="Schliwa M."/>
        </authorList>
    </citation>
    <scope>NUCLEOTIDE SEQUENCE [LARGE SCALE GENOMIC DNA]</scope>
</reference>
<dbReference type="GO" id="GO:0046872">
    <property type="term" value="F:metal ion binding"/>
    <property type="evidence" value="ECO:0007669"/>
    <property type="project" value="UniProtKB-KW"/>
</dbReference>
<dbReference type="SUPFAM" id="SSF54862">
    <property type="entry name" value="4Fe-4S ferredoxins"/>
    <property type="match status" value="1"/>
</dbReference>
<dbReference type="InterPro" id="IPR010226">
    <property type="entry name" value="NADH_quinone_OxRdtase_chainI"/>
</dbReference>
<feature type="domain" description="4Fe-4S ferredoxin-type" evidence="9">
    <location>
        <begin position="62"/>
        <end position="91"/>
    </location>
</feature>
<dbReference type="AlphaFoldDB" id="X6LVA5"/>
<dbReference type="GO" id="GO:0051539">
    <property type="term" value="F:4 iron, 4 sulfur cluster binding"/>
    <property type="evidence" value="ECO:0007669"/>
    <property type="project" value="UniProtKB-KW"/>
</dbReference>
<evidence type="ECO:0000256" key="4">
    <source>
        <dbReference type="ARBA" id="ARBA00022723"/>
    </source>
</evidence>
<evidence type="ECO:0000259" key="9">
    <source>
        <dbReference type="PROSITE" id="PS51379"/>
    </source>
</evidence>
<keyword evidence="7" id="KW-0411">Iron-sulfur</keyword>
<feature type="transmembrane region" description="Helical" evidence="8">
    <location>
        <begin position="110"/>
        <end position="133"/>
    </location>
</feature>
<dbReference type="Pfam" id="PF12838">
    <property type="entry name" value="Fer4_7"/>
    <property type="match status" value="1"/>
</dbReference>
<keyword evidence="4" id="KW-0479">Metal-binding</keyword>
<dbReference type="NCBIfam" id="NF004538">
    <property type="entry name" value="PRK05888.1-4"/>
    <property type="match status" value="1"/>
</dbReference>
<keyword evidence="6" id="KW-0408">Iron</keyword>
<dbReference type="Proteomes" id="UP000023152">
    <property type="component" value="Unassembled WGS sequence"/>
</dbReference>
<evidence type="ECO:0000256" key="7">
    <source>
        <dbReference type="ARBA" id="ARBA00023014"/>
    </source>
</evidence>
<dbReference type="PANTHER" id="PTHR10849">
    <property type="entry name" value="NADH DEHYDROGENASE UBIQUINONE IRON-SULFUR PROTEIN 8, MITOCHONDRIAL"/>
    <property type="match status" value="1"/>
</dbReference>
<keyword evidence="8" id="KW-0812">Transmembrane</keyword>
<dbReference type="PROSITE" id="PS00198">
    <property type="entry name" value="4FE4S_FER_1"/>
    <property type="match status" value="1"/>
</dbReference>
<dbReference type="GO" id="GO:0032981">
    <property type="term" value="P:mitochondrial respiratory chain complex I assembly"/>
    <property type="evidence" value="ECO:0007669"/>
    <property type="project" value="TreeGrafter"/>
</dbReference>
<evidence type="ECO:0000313" key="10">
    <source>
        <dbReference type="EMBL" id="ETO04660.1"/>
    </source>
</evidence>
<keyword evidence="8" id="KW-0472">Membrane</keyword>
<keyword evidence="11" id="KW-1185">Reference proteome</keyword>
<name>X6LVA5_RETFI</name>
<dbReference type="GO" id="GO:0016020">
    <property type="term" value="C:membrane"/>
    <property type="evidence" value="ECO:0007669"/>
    <property type="project" value="InterPro"/>
</dbReference>
<evidence type="ECO:0000256" key="3">
    <source>
        <dbReference type="ARBA" id="ARBA00022485"/>
    </source>
</evidence>
<comment type="caution">
    <text evidence="10">The sequence shown here is derived from an EMBL/GenBank/DDBJ whole genome shotgun (WGS) entry which is preliminary data.</text>
</comment>
<evidence type="ECO:0000256" key="8">
    <source>
        <dbReference type="SAM" id="Phobius"/>
    </source>
</evidence>
<dbReference type="GO" id="GO:0005739">
    <property type="term" value="C:mitochondrion"/>
    <property type="evidence" value="ECO:0007669"/>
    <property type="project" value="GOC"/>
</dbReference>
<evidence type="ECO:0000313" key="11">
    <source>
        <dbReference type="Proteomes" id="UP000023152"/>
    </source>
</evidence>
<dbReference type="NCBIfam" id="TIGR01971">
    <property type="entry name" value="NuoI"/>
    <property type="match status" value="1"/>
</dbReference>
<evidence type="ECO:0000256" key="5">
    <source>
        <dbReference type="ARBA" id="ARBA00022967"/>
    </source>
</evidence>
<dbReference type="InterPro" id="IPR017900">
    <property type="entry name" value="4Fe4S_Fe_S_CS"/>
</dbReference>
<gene>
    <name evidence="10" type="ORF">RFI_32736</name>
</gene>
<keyword evidence="5" id="KW-1278">Translocase</keyword>
<comment type="similarity">
    <text evidence="2">Belongs to the complex I 23 kDa subunit family.</text>
</comment>
<dbReference type="PROSITE" id="PS51379">
    <property type="entry name" value="4FE4S_FER_2"/>
    <property type="match status" value="1"/>
</dbReference>
<keyword evidence="8" id="KW-1133">Transmembrane helix</keyword>
<proteinExistence type="inferred from homology"/>
<evidence type="ECO:0000256" key="2">
    <source>
        <dbReference type="ARBA" id="ARBA00010277"/>
    </source>
</evidence>
<dbReference type="Gene3D" id="3.30.70.3270">
    <property type="match status" value="2"/>
</dbReference>
<accession>X6LVA5</accession>
<protein>
    <recommendedName>
        <fullName evidence="9">4Fe-4S ferredoxin-type domain-containing protein</fullName>
    </recommendedName>
</protein>